<name>A0A3S5CPR8_9PLAT</name>
<protein>
    <submittedName>
        <fullName evidence="3">Uncharacterized protein</fullName>
    </submittedName>
</protein>
<keyword evidence="2" id="KW-1133">Transmembrane helix</keyword>
<dbReference type="InterPro" id="IPR028082">
    <property type="entry name" value="Peripla_BP_I"/>
</dbReference>
<reference evidence="3" key="1">
    <citation type="submission" date="2018-11" db="EMBL/GenBank/DDBJ databases">
        <authorList>
            <consortium name="Pathogen Informatics"/>
        </authorList>
    </citation>
    <scope>NUCLEOTIDE SEQUENCE</scope>
</reference>
<sequence length="477" mass="52196">MVKYFARGTALFLCAAHRLGMFFDAGYIWFLSPWLQVQWWEDLFQPRPSSGPPDMDCTGEQLASMTQFAFALGLGLASGYLSQTNDLILGAISESGPHFRGNSSGLVLGASGAASSFAETQFIPPLSFSLASNLSPSATPDYPSVAPTASSSVSSSSSDAGSVDMYKWYTYEAIVILGQALKDMLLDNPSAVSILHTVNGSNVLRDYVSRVRLDMKTGTASGDPTSGEWLPTSSISSTSILRPLADEAVEDIFGPHEARLRVRRSQADSGDIGVLPTASLRSAIQHQQQQLLTEVGIPSDVDLLRFNSENERDASIWVLRQYDVNSTLPIFVWVANNTLPMSSGNHSRSGYEEFMATVTRKEMERVHWSNSTNGRPPSDGSAVAERACVFGFLTKPFGLSCVNASVLASIAILLILMTPLVLCFAIHYKRKLREAENRTKKPYEELCAELADLDVGHIYYAFVFHTSIFPRVDRTRN</sequence>
<comment type="caution">
    <text evidence="3">The sequence shown here is derived from an EMBL/GenBank/DDBJ whole genome shotgun (WGS) entry which is preliminary data.</text>
</comment>
<dbReference type="Proteomes" id="UP000784294">
    <property type="component" value="Unassembled WGS sequence"/>
</dbReference>
<dbReference type="Gene3D" id="3.40.50.2300">
    <property type="match status" value="1"/>
</dbReference>
<keyword evidence="2" id="KW-0812">Transmembrane</keyword>
<feature type="compositionally biased region" description="Low complexity" evidence="1">
    <location>
        <begin position="144"/>
        <end position="160"/>
    </location>
</feature>
<keyword evidence="4" id="KW-1185">Reference proteome</keyword>
<evidence type="ECO:0000313" key="3">
    <source>
        <dbReference type="EMBL" id="VEL38190.1"/>
    </source>
</evidence>
<feature type="transmembrane region" description="Helical" evidence="2">
    <location>
        <begin position="406"/>
        <end position="428"/>
    </location>
</feature>
<feature type="region of interest" description="Disordered" evidence="1">
    <location>
        <begin position="141"/>
        <end position="160"/>
    </location>
</feature>
<evidence type="ECO:0000313" key="4">
    <source>
        <dbReference type="Proteomes" id="UP000784294"/>
    </source>
</evidence>
<keyword evidence="2" id="KW-0472">Membrane</keyword>
<dbReference type="SUPFAM" id="SSF53822">
    <property type="entry name" value="Periplasmic binding protein-like I"/>
    <property type="match status" value="1"/>
</dbReference>
<evidence type="ECO:0000256" key="1">
    <source>
        <dbReference type="SAM" id="MobiDB-lite"/>
    </source>
</evidence>
<gene>
    <name evidence="3" type="ORF">PXEA_LOCUS31630</name>
</gene>
<dbReference type="AlphaFoldDB" id="A0A3S5CPR8"/>
<accession>A0A3S5CPR8</accession>
<dbReference type="EMBL" id="CAAALY010257165">
    <property type="protein sequence ID" value="VEL38190.1"/>
    <property type="molecule type" value="Genomic_DNA"/>
</dbReference>
<dbReference type="OrthoDB" id="73209at2759"/>
<evidence type="ECO:0000256" key="2">
    <source>
        <dbReference type="SAM" id="Phobius"/>
    </source>
</evidence>
<proteinExistence type="predicted"/>
<organism evidence="3 4">
    <name type="scientific">Protopolystoma xenopodis</name>
    <dbReference type="NCBI Taxonomy" id="117903"/>
    <lineage>
        <taxon>Eukaryota</taxon>
        <taxon>Metazoa</taxon>
        <taxon>Spiralia</taxon>
        <taxon>Lophotrochozoa</taxon>
        <taxon>Platyhelminthes</taxon>
        <taxon>Monogenea</taxon>
        <taxon>Polyopisthocotylea</taxon>
        <taxon>Polystomatidea</taxon>
        <taxon>Polystomatidae</taxon>
        <taxon>Protopolystoma</taxon>
    </lineage>
</organism>